<keyword evidence="2" id="KW-0433">Leucine-rich repeat</keyword>
<proteinExistence type="predicted"/>
<dbReference type="PANTHER" id="PTHR48063">
    <property type="entry name" value="LRR RECEPTOR-LIKE KINASE"/>
    <property type="match status" value="1"/>
</dbReference>
<evidence type="ECO:0000256" key="1">
    <source>
        <dbReference type="ARBA" id="ARBA00004479"/>
    </source>
</evidence>
<dbReference type="GO" id="GO:0016020">
    <property type="term" value="C:membrane"/>
    <property type="evidence" value="ECO:0007669"/>
    <property type="project" value="UniProtKB-SubCell"/>
</dbReference>
<organism evidence="10 11">
    <name type="scientific">Hevea brasiliensis</name>
    <name type="common">Para rubber tree</name>
    <name type="synonym">Siphonia brasiliensis</name>
    <dbReference type="NCBI Taxonomy" id="3981"/>
    <lineage>
        <taxon>Eukaryota</taxon>
        <taxon>Viridiplantae</taxon>
        <taxon>Streptophyta</taxon>
        <taxon>Embryophyta</taxon>
        <taxon>Tracheophyta</taxon>
        <taxon>Spermatophyta</taxon>
        <taxon>Magnoliopsida</taxon>
        <taxon>eudicotyledons</taxon>
        <taxon>Gunneridae</taxon>
        <taxon>Pentapetalae</taxon>
        <taxon>rosids</taxon>
        <taxon>fabids</taxon>
        <taxon>Malpighiales</taxon>
        <taxon>Euphorbiaceae</taxon>
        <taxon>Crotonoideae</taxon>
        <taxon>Micrandreae</taxon>
        <taxon>Hevea</taxon>
    </lineage>
</organism>
<keyword evidence="7" id="KW-0472">Membrane</keyword>
<evidence type="ECO:0000256" key="9">
    <source>
        <dbReference type="ARBA" id="ARBA00023180"/>
    </source>
</evidence>
<name>A0A6A6MJK7_HEVBR</name>
<evidence type="ECO:0008006" key="12">
    <source>
        <dbReference type="Google" id="ProtNLM"/>
    </source>
</evidence>
<dbReference type="PANTHER" id="PTHR48063:SF112">
    <property type="entry name" value="RECEPTOR LIKE PROTEIN 30-LIKE"/>
    <property type="match status" value="1"/>
</dbReference>
<reference evidence="10 11" key="1">
    <citation type="journal article" date="2020" name="Mol. Plant">
        <title>The Chromosome-Based Rubber Tree Genome Provides New Insights into Spurge Genome Evolution and Rubber Biosynthesis.</title>
        <authorList>
            <person name="Liu J."/>
            <person name="Shi C."/>
            <person name="Shi C.C."/>
            <person name="Li W."/>
            <person name="Zhang Q.J."/>
            <person name="Zhang Y."/>
            <person name="Li K."/>
            <person name="Lu H.F."/>
            <person name="Shi C."/>
            <person name="Zhu S.T."/>
            <person name="Xiao Z.Y."/>
            <person name="Nan H."/>
            <person name="Yue Y."/>
            <person name="Zhu X.G."/>
            <person name="Wu Y."/>
            <person name="Hong X.N."/>
            <person name="Fan G.Y."/>
            <person name="Tong Y."/>
            <person name="Zhang D."/>
            <person name="Mao C.L."/>
            <person name="Liu Y.L."/>
            <person name="Hao S.J."/>
            <person name="Liu W.Q."/>
            <person name="Lv M.Q."/>
            <person name="Zhang H.B."/>
            <person name="Liu Y."/>
            <person name="Hu-Tang G.R."/>
            <person name="Wang J.P."/>
            <person name="Wang J.H."/>
            <person name="Sun Y.H."/>
            <person name="Ni S.B."/>
            <person name="Chen W.B."/>
            <person name="Zhang X.C."/>
            <person name="Jiao Y.N."/>
            <person name="Eichler E.E."/>
            <person name="Li G.H."/>
            <person name="Liu X."/>
            <person name="Gao L.Z."/>
        </authorList>
    </citation>
    <scope>NUCLEOTIDE SEQUENCE [LARGE SCALE GENOMIC DNA]</scope>
    <source>
        <strain evidence="11">cv. GT1</strain>
        <tissue evidence="10">Leaf</tissue>
    </source>
</reference>
<evidence type="ECO:0000313" key="10">
    <source>
        <dbReference type="EMBL" id="KAF2313932.1"/>
    </source>
</evidence>
<keyword evidence="6" id="KW-1133">Transmembrane helix</keyword>
<evidence type="ECO:0000256" key="5">
    <source>
        <dbReference type="ARBA" id="ARBA00022737"/>
    </source>
</evidence>
<dbReference type="Pfam" id="PF13855">
    <property type="entry name" value="LRR_8"/>
    <property type="match status" value="2"/>
</dbReference>
<keyword evidence="11" id="KW-1185">Reference proteome</keyword>
<dbReference type="SUPFAM" id="SSF52058">
    <property type="entry name" value="L domain-like"/>
    <property type="match status" value="2"/>
</dbReference>
<evidence type="ECO:0000256" key="8">
    <source>
        <dbReference type="ARBA" id="ARBA00023170"/>
    </source>
</evidence>
<sequence>MSWIGEDFCTWKGVSCNNLTGHVIKLDLHISVPSSFTEGSWKFEQSRLGGEINHSLLNLRHLNYVDLSGNDFSSVEFPSFLFSLQKLKYLDLSSAQFSGKVPHHFGNHSYLQYLDLSWNYFTADNLHFLSSLSSLKYLDLSNVDLSGAPNWLHSINMLPALVELRLSICHLSNIPSLPHINFTSLDVFDIQGNNLNSTIPLWLFNISNIKYLDLSENVFQGSISSQMGNYNYLSFLDLSENELEGEIPGTLRNLCSLIELNLADNKFRGDISGSFGSSSGCIQSNLKTLILESNNFSGSLPGKLPQCWQKLPSLYVIDLAHNNLSGYIPKSMGSLGRLVSLHLENNNLQGSIPTSLKRLHVWTLDLSRNALTGPIPSWIGENISSLRIIDVHSNMFGGEIPPELCVLEVLCILNLADNKMIGSIPPCFGNFTAMAFSELEFHDIWELYPSYDVMDYDEHAAAYVKGRQLEYTKTIRFLFSIDLSGNNFVGEIPQELTLLTRLRNLNLSRNYLKGHIPSKLAT</sequence>
<dbReference type="EMBL" id="JAAGAX010000005">
    <property type="protein sequence ID" value="KAF2313932.1"/>
    <property type="molecule type" value="Genomic_DNA"/>
</dbReference>
<evidence type="ECO:0000256" key="3">
    <source>
        <dbReference type="ARBA" id="ARBA00022692"/>
    </source>
</evidence>
<evidence type="ECO:0000256" key="7">
    <source>
        <dbReference type="ARBA" id="ARBA00023136"/>
    </source>
</evidence>
<dbReference type="Pfam" id="PF00560">
    <property type="entry name" value="LRR_1"/>
    <property type="match status" value="7"/>
</dbReference>
<keyword evidence="3" id="KW-0812">Transmembrane</keyword>
<accession>A0A6A6MJK7</accession>
<evidence type="ECO:0000256" key="2">
    <source>
        <dbReference type="ARBA" id="ARBA00022614"/>
    </source>
</evidence>
<evidence type="ECO:0000313" key="11">
    <source>
        <dbReference type="Proteomes" id="UP000467840"/>
    </source>
</evidence>
<protein>
    <recommendedName>
        <fullName evidence="12">Leucine-rich repeat-containing N-terminal plant-type domain-containing protein</fullName>
    </recommendedName>
</protein>
<keyword evidence="8" id="KW-0675">Receptor</keyword>
<dbReference type="Proteomes" id="UP000467840">
    <property type="component" value="Chromosome 15"/>
</dbReference>
<dbReference type="InterPro" id="IPR001611">
    <property type="entry name" value="Leu-rich_rpt"/>
</dbReference>
<keyword evidence="4" id="KW-0732">Signal</keyword>
<comment type="caution">
    <text evidence="10">The sequence shown here is derived from an EMBL/GenBank/DDBJ whole genome shotgun (WGS) entry which is preliminary data.</text>
</comment>
<dbReference type="InterPro" id="IPR046956">
    <property type="entry name" value="RLP23-like"/>
</dbReference>
<dbReference type="Gene3D" id="3.80.10.10">
    <property type="entry name" value="Ribonuclease Inhibitor"/>
    <property type="match status" value="2"/>
</dbReference>
<evidence type="ECO:0000256" key="6">
    <source>
        <dbReference type="ARBA" id="ARBA00022989"/>
    </source>
</evidence>
<keyword evidence="5" id="KW-0677">Repeat</keyword>
<keyword evidence="9" id="KW-0325">Glycoprotein</keyword>
<comment type="subcellular location">
    <subcellularLocation>
        <location evidence="1">Membrane</location>
        <topology evidence="1">Single-pass type I membrane protein</topology>
    </subcellularLocation>
</comment>
<dbReference type="AlphaFoldDB" id="A0A6A6MJK7"/>
<gene>
    <name evidence="10" type="ORF">GH714_020709</name>
</gene>
<evidence type="ECO:0000256" key="4">
    <source>
        <dbReference type="ARBA" id="ARBA00022729"/>
    </source>
</evidence>
<dbReference type="FunFam" id="3.80.10.10:FF:000095">
    <property type="entry name" value="LRR receptor-like serine/threonine-protein kinase GSO1"/>
    <property type="match status" value="1"/>
</dbReference>
<dbReference type="InterPro" id="IPR032675">
    <property type="entry name" value="LRR_dom_sf"/>
</dbReference>